<reference evidence="2 3" key="2">
    <citation type="submission" date="2019-01" db="EMBL/GenBank/DDBJ databases">
        <title>Tautonia sociabilis, a novel thermotolerant planctomycete of Isosphaeraceae family, isolated from a 4000 m deep subterranean habitat.</title>
        <authorList>
            <person name="Kovaleva O.L."/>
            <person name="Elcheninov A.G."/>
            <person name="Van Heerden E."/>
            <person name="Toshchakov S.V."/>
            <person name="Novikov A."/>
            <person name="Bonch-Osmolovskaya E.A."/>
            <person name="Kublanov I.V."/>
        </authorList>
    </citation>
    <scope>NUCLEOTIDE SEQUENCE [LARGE SCALE GENOMIC DNA]</scope>
    <source>
        <strain evidence="2 3">GM2012</strain>
    </source>
</reference>
<evidence type="ECO:0000256" key="1">
    <source>
        <dbReference type="SAM" id="MobiDB-lite"/>
    </source>
</evidence>
<dbReference type="Proteomes" id="UP000280296">
    <property type="component" value="Unassembled WGS sequence"/>
</dbReference>
<dbReference type="EMBL" id="RYZH01000081">
    <property type="protein sequence ID" value="RUL81892.1"/>
    <property type="molecule type" value="Genomic_DNA"/>
</dbReference>
<feature type="region of interest" description="Disordered" evidence="1">
    <location>
        <begin position="147"/>
        <end position="196"/>
    </location>
</feature>
<dbReference type="OrthoDB" id="8457004at2"/>
<sequence>MDLPEVSVAPLTQARLDGTPYRRRADVEAQIRRALADDPSGWPAAATAAVDSGTRLSSEALIHLIRILRSRGERTVFGQLVQEVGKRIAGIAKSSAKGFDRTTTEEIVLKVGVDVVELILAETPTRQSEFLEVAFRLAVERRFLNEVESRKEDPRPHQFAAPTPDGAWSSGGSSHPAESVPDDGPSPEESAIEAEERRLAPEVLRRCLNAISDPRHREAVILHHLRGWPITDKDPSKPSLCSHFELSDRQIRKWMERSFTQMRGAMGDET</sequence>
<gene>
    <name evidence="2" type="ORF">TsocGM_24290</name>
</gene>
<protein>
    <submittedName>
        <fullName evidence="2">Sigma-70 family RNA polymerase sigma factor</fullName>
    </submittedName>
</protein>
<keyword evidence="3" id="KW-1185">Reference proteome</keyword>
<organism evidence="2 3">
    <name type="scientific">Tautonia sociabilis</name>
    <dbReference type="NCBI Taxonomy" id="2080755"/>
    <lineage>
        <taxon>Bacteria</taxon>
        <taxon>Pseudomonadati</taxon>
        <taxon>Planctomycetota</taxon>
        <taxon>Planctomycetia</taxon>
        <taxon>Isosphaerales</taxon>
        <taxon>Isosphaeraceae</taxon>
        <taxon>Tautonia</taxon>
    </lineage>
</organism>
<proteinExistence type="predicted"/>
<evidence type="ECO:0000313" key="2">
    <source>
        <dbReference type="EMBL" id="RUL81892.1"/>
    </source>
</evidence>
<dbReference type="RefSeq" id="WP_126728055.1">
    <property type="nucleotide sequence ID" value="NZ_RYZH01000081.1"/>
</dbReference>
<feature type="compositionally biased region" description="Basic and acidic residues" evidence="1">
    <location>
        <begin position="147"/>
        <end position="156"/>
    </location>
</feature>
<accession>A0A432MCH3</accession>
<evidence type="ECO:0000313" key="3">
    <source>
        <dbReference type="Proteomes" id="UP000280296"/>
    </source>
</evidence>
<dbReference type="AlphaFoldDB" id="A0A432MCH3"/>
<comment type="caution">
    <text evidence="2">The sequence shown here is derived from an EMBL/GenBank/DDBJ whole genome shotgun (WGS) entry which is preliminary data.</text>
</comment>
<reference evidence="2 3" key="1">
    <citation type="submission" date="2018-12" db="EMBL/GenBank/DDBJ databases">
        <authorList>
            <person name="Toschakov S.V."/>
        </authorList>
    </citation>
    <scope>NUCLEOTIDE SEQUENCE [LARGE SCALE GENOMIC DNA]</scope>
    <source>
        <strain evidence="2 3">GM2012</strain>
    </source>
</reference>
<name>A0A432MCH3_9BACT</name>